<dbReference type="PANTHER" id="PTHR46600">
    <property type="entry name" value="THAP DOMAIN-CONTAINING"/>
    <property type="match status" value="1"/>
</dbReference>
<keyword evidence="1" id="KW-0479">Metal-binding</keyword>
<dbReference type="Pfam" id="PF05485">
    <property type="entry name" value="THAP"/>
    <property type="match status" value="1"/>
</dbReference>
<evidence type="ECO:0000313" key="9">
    <source>
        <dbReference type="Proteomes" id="UP001168821"/>
    </source>
</evidence>
<dbReference type="PROSITE" id="PS50950">
    <property type="entry name" value="ZF_THAP"/>
    <property type="match status" value="1"/>
</dbReference>
<evidence type="ECO:0000256" key="6">
    <source>
        <dbReference type="SAM" id="Coils"/>
    </source>
</evidence>
<reference evidence="8" key="1">
    <citation type="journal article" date="2023" name="G3 (Bethesda)">
        <title>Whole genome assemblies of Zophobas morio and Tenebrio molitor.</title>
        <authorList>
            <person name="Kaur S."/>
            <person name="Stinson S.A."/>
            <person name="diCenzo G.C."/>
        </authorList>
    </citation>
    <scope>NUCLEOTIDE SEQUENCE</scope>
    <source>
        <strain evidence="8">QUZm001</strain>
    </source>
</reference>
<feature type="coiled-coil region" evidence="6">
    <location>
        <begin position="142"/>
        <end position="183"/>
    </location>
</feature>
<dbReference type="GO" id="GO:0008270">
    <property type="term" value="F:zinc ion binding"/>
    <property type="evidence" value="ECO:0007669"/>
    <property type="project" value="UniProtKB-KW"/>
</dbReference>
<keyword evidence="6" id="KW-0175">Coiled coil</keyword>
<dbReference type="PANTHER" id="PTHR46600:SF11">
    <property type="entry name" value="THAP DOMAIN-CONTAINING PROTEIN 10"/>
    <property type="match status" value="1"/>
</dbReference>
<evidence type="ECO:0000259" key="7">
    <source>
        <dbReference type="PROSITE" id="PS50950"/>
    </source>
</evidence>
<dbReference type="EMBL" id="JALNTZ010000009">
    <property type="protein sequence ID" value="KAJ3641513.1"/>
    <property type="molecule type" value="Genomic_DNA"/>
</dbReference>
<evidence type="ECO:0000256" key="2">
    <source>
        <dbReference type="ARBA" id="ARBA00022771"/>
    </source>
</evidence>
<gene>
    <name evidence="8" type="ORF">Zmor_028018</name>
</gene>
<dbReference type="AlphaFoldDB" id="A0AA38M2K7"/>
<dbReference type="Proteomes" id="UP001168821">
    <property type="component" value="Unassembled WGS sequence"/>
</dbReference>
<keyword evidence="4 5" id="KW-0238">DNA-binding</keyword>
<proteinExistence type="predicted"/>
<sequence>MSCIIWGCSNNNPSTADPSVHYYVFPKHPLIAQQWITASGWPPEEIDINVARICSIHFSEDSYTTEVKMIEYMTCYTKVLKYDAVPTLYLPLTTQIVIKDSDPHEELREMIVFASEPDSAPEPKKPPVERVIPEHDLEKYKHVQTKEQLEALENCNRSIRQNISKLEDNLKSLKESLTNQMEYYKAKDVELSNLHQEYLRSKRAYLSLQEQKALLSKVFSESQIKILSGRKKIYWSNDDMAVGYTIRHLSNKRCYVYLTKKLNIPLPAVLSIKRWMTLKGEGRKEVDNASFKKAEAEAEDEDSD</sequence>
<keyword evidence="3" id="KW-0862">Zinc</keyword>
<comment type="caution">
    <text evidence="8">The sequence shown here is derived from an EMBL/GenBank/DDBJ whole genome shotgun (WGS) entry which is preliminary data.</text>
</comment>
<evidence type="ECO:0000256" key="5">
    <source>
        <dbReference type="PROSITE-ProRule" id="PRU00309"/>
    </source>
</evidence>
<evidence type="ECO:0000256" key="3">
    <source>
        <dbReference type="ARBA" id="ARBA00022833"/>
    </source>
</evidence>
<dbReference type="GO" id="GO:0043565">
    <property type="term" value="F:sequence-specific DNA binding"/>
    <property type="evidence" value="ECO:0007669"/>
    <property type="project" value="InterPro"/>
</dbReference>
<name>A0AA38M2K7_9CUCU</name>
<protein>
    <recommendedName>
        <fullName evidence="7">THAP-type domain-containing protein</fullName>
    </recommendedName>
</protein>
<dbReference type="InterPro" id="IPR026516">
    <property type="entry name" value="THAP1/10"/>
</dbReference>
<evidence type="ECO:0000256" key="4">
    <source>
        <dbReference type="ARBA" id="ARBA00023125"/>
    </source>
</evidence>
<organism evidence="8 9">
    <name type="scientific">Zophobas morio</name>
    <dbReference type="NCBI Taxonomy" id="2755281"/>
    <lineage>
        <taxon>Eukaryota</taxon>
        <taxon>Metazoa</taxon>
        <taxon>Ecdysozoa</taxon>
        <taxon>Arthropoda</taxon>
        <taxon>Hexapoda</taxon>
        <taxon>Insecta</taxon>
        <taxon>Pterygota</taxon>
        <taxon>Neoptera</taxon>
        <taxon>Endopterygota</taxon>
        <taxon>Coleoptera</taxon>
        <taxon>Polyphaga</taxon>
        <taxon>Cucujiformia</taxon>
        <taxon>Tenebrionidae</taxon>
        <taxon>Zophobas</taxon>
    </lineage>
</organism>
<accession>A0AA38M2K7</accession>
<dbReference type="SMART" id="SM00980">
    <property type="entry name" value="THAP"/>
    <property type="match status" value="1"/>
</dbReference>
<evidence type="ECO:0000313" key="8">
    <source>
        <dbReference type="EMBL" id="KAJ3641513.1"/>
    </source>
</evidence>
<evidence type="ECO:0000256" key="1">
    <source>
        <dbReference type="ARBA" id="ARBA00022723"/>
    </source>
</evidence>
<keyword evidence="2 5" id="KW-0863">Zinc-finger</keyword>
<keyword evidence="9" id="KW-1185">Reference proteome</keyword>
<dbReference type="SUPFAM" id="SSF57716">
    <property type="entry name" value="Glucocorticoid receptor-like (DNA-binding domain)"/>
    <property type="match status" value="1"/>
</dbReference>
<feature type="domain" description="THAP-type" evidence="7">
    <location>
        <begin position="1"/>
        <end position="89"/>
    </location>
</feature>
<dbReference type="InterPro" id="IPR006612">
    <property type="entry name" value="THAP_Znf"/>
</dbReference>